<dbReference type="InterPro" id="IPR013324">
    <property type="entry name" value="RNA_pol_sigma_r3/r4-like"/>
</dbReference>
<protein>
    <submittedName>
        <fullName evidence="6">Sigma-70 family RNA polymerase sigma factor</fullName>
    </submittedName>
</protein>
<sequence>MKQLDECRDFGNAADLFREQVDRHADMVLRLALSHTGNLADAQDVCQEVLIKLCRYRQGFSSMEHEKAWLIRVTINQCQDLSRSVWSRWFAPVENVPLIDQDTEEMDVLSHVLMLPRKYRLVIHLYYYEGYKTSEIADLLDLNEATVRTQLKRAKGKLRIMIQGGFEDED</sequence>
<gene>
    <name evidence="6" type="ORF">HII30_04455</name>
</gene>
<keyword evidence="2" id="KW-0805">Transcription regulation</keyword>
<evidence type="ECO:0000256" key="2">
    <source>
        <dbReference type="ARBA" id="ARBA00023015"/>
    </source>
</evidence>
<dbReference type="Proteomes" id="UP000565468">
    <property type="component" value="Unassembled WGS sequence"/>
</dbReference>
<dbReference type="Pfam" id="PF04542">
    <property type="entry name" value="Sigma70_r2"/>
    <property type="match status" value="1"/>
</dbReference>
<dbReference type="SUPFAM" id="SSF88659">
    <property type="entry name" value="Sigma3 and sigma4 domains of RNA polymerase sigma factors"/>
    <property type="match status" value="1"/>
</dbReference>
<evidence type="ECO:0000256" key="4">
    <source>
        <dbReference type="ARBA" id="ARBA00023163"/>
    </source>
</evidence>
<dbReference type="InterPro" id="IPR000792">
    <property type="entry name" value="Tscrpt_reg_LuxR_C"/>
</dbReference>
<dbReference type="GO" id="GO:0006352">
    <property type="term" value="P:DNA-templated transcription initiation"/>
    <property type="evidence" value="ECO:0007669"/>
    <property type="project" value="InterPro"/>
</dbReference>
<name>A0A848M2C0_PAELE</name>
<dbReference type="EMBL" id="JABBPN010000003">
    <property type="protein sequence ID" value="NMO95037.1"/>
    <property type="molecule type" value="Genomic_DNA"/>
</dbReference>
<dbReference type="PANTHER" id="PTHR43133:SF60">
    <property type="entry name" value="RNA POLYMERASE SIGMA FACTOR SIGV"/>
    <property type="match status" value="1"/>
</dbReference>
<dbReference type="InterPro" id="IPR013249">
    <property type="entry name" value="RNA_pol_sigma70_r4_t2"/>
</dbReference>
<dbReference type="InterPro" id="IPR036388">
    <property type="entry name" value="WH-like_DNA-bd_sf"/>
</dbReference>
<dbReference type="Gene3D" id="1.10.1740.10">
    <property type="match status" value="1"/>
</dbReference>
<comment type="similarity">
    <text evidence="1">Belongs to the sigma-70 factor family. ECF subfamily.</text>
</comment>
<dbReference type="Gene3D" id="1.10.10.10">
    <property type="entry name" value="Winged helix-like DNA-binding domain superfamily/Winged helix DNA-binding domain"/>
    <property type="match status" value="1"/>
</dbReference>
<proteinExistence type="inferred from homology"/>
<keyword evidence="3" id="KW-0731">Sigma factor</keyword>
<evidence type="ECO:0000259" key="5">
    <source>
        <dbReference type="PROSITE" id="PS00622"/>
    </source>
</evidence>
<dbReference type="GO" id="GO:0003677">
    <property type="term" value="F:DNA binding"/>
    <property type="evidence" value="ECO:0007669"/>
    <property type="project" value="InterPro"/>
</dbReference>
<accession>A0A848M2C0</accession>
<keyword evidence="7" id="KW-1185">Reference proteome</keyword>
<evidence type="ECO:0000256" key="3">
    <source>
        <dbReference type="ARBA" id="ARBA00023082"/>
    </source>
</evidence>
<evidence type="ECO:0000256" key="1">
    <source>
        <dbReference type="ARBA" id="ARBA00010641"/>
    </source>
</evidence>
<dbReference type="InterPro" id="IPR013325">
    <property type="entry name" value="RNA_pol_sigma_r2"/>
</dbReference>
<dbReference type="InterPro" id="IPR007627">
    <property type="entry name" value="RNA_pol_sigma70_r2"/>
</dbReference>
<feature type="domain" description="HTH luxR-type" evidence="5">
    <location>
        <begin position="130"/>
        <end position="157"/>
    </location>
</feature>
<dbReference type="InterPro" id="IPR039425">
    <property type="entry name" value="RNA_pol_sigma-70-like"/>
</dbReference>
<evidence type="ECO:0000313" key="7">
    <source>
        <dbReference type="Proteomes" id="UP000565468"/>
    </source>
</evidence>
<dbReference type="SUPFAM" id="SSF88946">
    <property type="entry name" value="Sigma2 domain of RNA polymerase sigma factors"/>
    <property type="match status" value="1"/>
</dbReference>
<dbReference type="RefSeq" id="WP_169503809.1">
    <property type="nucleotide sequence ID" value="NZ_JABBPN010000003.1"/>
</dbReference>
<dbReference type="CDD" id="cd06171">
    <property type="entry name" value="Sigma70_r4"/>
    <property type="match status" value="1"/>
</dbReference>
<reference evidence="6 7" key="1">
    <citation type="submission" date="2020-04" db="EMBL/GenBank/DDBJ databases">
        <title>Paenibacillus algicola sp. nov., a novel marine bacterium producing alginate lyase.</title>
        <authorList>
            <person name="Huang H."/>
        </authorList>
    </citation>
    <scope>NUCLEOTIDE SEQUENCE [LARGE SCALE GENOMIC DNA]</scope>
    <source>
        <strain evidence="6 7">L7-75</strain>
    </source>
</reference>
<dbReference type="Pfam" id="PF08281">
    <property type="entry name" value="Sigma70_r4_2"/>
    <property type="match status" value="1"/>
</dbReference>
<keyword evidence="4" id="KW-0804">Transcription</keyword>
<dbReference type="PROSITE" id="PS00622">
    <property type="entry name" value="HTH_LUXR_1"/>
    <property type="match status" value="1"/>
</dbReference>
<dbReference type="GO" id="GO:0016987">
    <property type="term" value="F:sigma factor activity"/>
    <property type="evidence" value="ECO:0007669"/>
    <property type="project" value="UniProtKB-KW"/>
</dbReference>
<evidence type="ECO:0000313" key="6">
    <source>
        <dbReference type="EMBL" id="NMO95037.1"/>
    </source>
</evidence>
<dbReference type="InterPro" id="IPR014284">
    <property type="entry name" value="RNA_pol_sigma-70_dom"/>
</dbReference>
<organism evidence="6 7">
    <name type="scientific">Paenibacillus lemnae</name>
    <dbReference type="NCBI Taxonomy" id="1330551"/>
    <lineage>
        <taxon>Bacteria</taxon>
        <taxon>Bacillati</taxon>
        <taxon>Bacillota</taxon>
        <taxon>Bacilli</taxon>
        <taxon>Bacillales</taxon>
        <taxon>Paenibacillaceae</taxon>
        <taxon>Paenibacillus</taxon>
    </lineage>
</organism>
<dbReference type="PANTHER" id="PTHR43133">
    <property type="entry name" value="RNA POLYMERASE ECF-TYPE SIGMA FACTO"/>
    <property type="match status" value="1"/>
</dbReference>
<dbReference type="NCBIfam" id="TIGR02937">
    <property type="entry name" value="sigma70-ECF"/>
    <property type="match status" value="1"/>
</dbReference>
<dbReference type="AlphaFoldDB" id="A0A848M2C0"/>
<comment type="caution">
    <text evidence="6">The sequence shown here is derived from an EMBL/GenBank/DDBJ whole genome shotgun (WGS) entry which is preliminary data.</text>
</comment>